<name>A0AAV7IQ81_COTGL</name>
<accession>A0AAV7IQ81</accession>
<proteinExistence type="predicted"/>
<evidence type="ECO:0000313" key="2">
    <source>
        <dbReference type="EMBL" id="KAH0557610.1"/>
    </source>
</evidence>
<dbReference type="EMBL" id="JAHXZJ010000747">
    <property type="protein sequence ID" value="KAH0557610.1"/>
    <property type="molecule type" value="Genomic_DNA"/>
</dbReference>
<protein>
    <submittedName>
        <fullName evidence="2">Uncharacterized protein</fullName>
    </submittedName>
</protein>
<keyword evidence="3" id="KW-1185">Reference proteome</keyword>
<evidence type="ECO:0000256" key="1">
    <source>
        <dbReference type="SAM" id="MobiDB-lite"/>
    </source>
</evidence>
<reference evidence="2 3" key="1">
    <citation type="journal article" date="2021" name="J. Hered.">
        <title>A chromosome-level genome assembly of the parasitoid wasp, Cotesia glomerata (Hymenoptera: Braconidae).</title>
        <authorList>
            <person name="Pinto B.J."/>
            <person name="Weis J.J."/>
            <person name="Gamble T."/>
            <person name="Ode P.J."/>
            <person name="Paul R."/>
            <person name="Zaspel J.M."/>
        </authorList>
    </citation>
    <scope>NUCLEOTIDE SEQUENCE [LARGE SCALE GENOMIC DNA]</scope>
    <source>
        <strain evidence="2">CgM1</strain>
    </source>
</reference>
<evidence type="ECO:0000313" key="3">
    <source>
        <dbReference type="Proteomes" id="UP000826195"/>
    </source>
</evidence>
<gene>
    <name evidence="2" type="ORF">KQX54_009082</name>
</gene>
<dbReference type="Proteomes" id="UP000826195">
    <property type="component" value="Unassembled WGS sequence"/>
</dbReference>
<sequence length="99" mass="11214">MPKSSVLKRMVGSMGSPLVVISPGEESTLSAAVLQSVSSVVVSLSLASHYPSSKHQQLLLKQQQHHHRPHQQSQRQLPRYHNQLHHKERHQCVIDTITW</sequence>
<feature type="region of interest" description="Disordered" evidence="1">
    <location>
        <begin position="55"/>
        <end position="78"/>
    </location>
</feature>
<comment type="caution">
    <text evidence="2">The sequence shown here is derived from an EMBL/GenBank/DDBJ whole genome shotgun (WGS) entry which is preliminary data.</text>
</comment>
<dbReference type="AlphaFoldDB" id="A0AAV7IQ81"/>
<organism evidence="2 3">
    <name type="scientific">Cotesia glomerata</name>
    <name type="common">Lepidopteran parasitic wasp</name>
    <name type="synonym">Apanteles glomeratus</name>
    <dbReference type="NCBI Taxonomy" id="32391"/>
    <lineage>
        <taxon>Eukaryota</taxon>
        <taxon>Metazoa</taxon>
        <taxon>Ecdysozoa</taxon>
        <taxon>Arthropoda</taxon>
        <taxon>Hexapoda</taxon>
        <taxon>Insecta</taxon>
        <taxon>Pterygota</taxon>
        <taxon>Neoptera</taxon>
        <taxon>Endopterygota</taxon>
        <taxon>Hymenoptera</taxon>
        <taxon>Apocrita</taxon>
        <taxon>Ichneumonoidea</taxon>
        <taxon>Braconidae</taxon>
        <taxon>Microgastrinae</taxon>
        <taxon>Cotesia</taxon>
    </lineage>
</organism>